<comment type="caution">
    <text evidence="9">The sequence shown here is derived from an EMBL/GenBank/DDBJ whole genome shotgun (WGS) entry which is preliminary data.</text>
</comment>
<dbReference type="Proteomes" id="UP000276770">
    <property type="component" value="Unassembled WGS sequence"/>
</dbReference>
<dbReference type="InterPro" id="IPR000390">
    <property type="entry name" value="Small_drug/metabolite_transptr"/>
</dbReference>
<organism evidence="9 10">
    <name type="scientific">Falsibacillus albus</name>
    <dbReference type="NCBI Taxonomy" id="2478915"/>
    <lineage>
        <taxon>Bacteria</taxon>
        <taxon>Bacillati</taxon>
        <taxon>Bacillota</taxon>
        <taxon>Bacilli</taxon>
        <taxon>Bacillales</taxon>
        <taxon>Bacillaceae</taxon>
        <taxon>Falsibacillus</taxon>
    </lineage>
</organism>
<keyword evidence="5 8" id="KW-1133">Transmembrane helix</keyword>
<dbReference type="InterPro" id="IPR037185">
    <property type="entry name" value="EmrE-like"/>
</dbReference>
<dbReference type="RefSeq" id="WP_121679314.1">
    <property type="nucleotide sequence ID" value="NZ_RCVZ01000002.1"/>
</dbReference>
<evidence type="ECO:0000256" key="2">
    <source>
        <dbReference type="ARBA" id="ARBA00022448"/>
    </source>
</evidence>
<feature type="transmembrane region" description="Helical" evidence="8">
    <location>
        <begin position="33"/>
        <end position="52"/>
    </location>
</feature>
<evidence type="ECO:0000256" key="5">
    <source>
        <dbReference type="ARBA" id="ARBA00022989"/>
    </source>
</evidence>
<evidence type="ECO:0000256" key="6">
    <source>
        <dbReference type="ARBA" id="ARBA00023136"/>
    </source>
</evidence>
<dbReference type="SUPFAM" id="SSF103481">
    <property type="entry name" value="Multidrug resistance efflux transporter EmrE"/>
    <property type="match status" value="1"/>
</dbReference>
<dbReference type="PANTHER" id="PTHR30561">
    <property type="entry name" value="SMR FAMILY PROTON-DEPENDENT DRUG EFFLUX TRANSPORTER SUGE"/>
    <property type="match status" value="1"/>
</dbReference>
<gene>
    <name evidence="9" type="ORF">D9X91_04225</name>
</gene>
<keyword evidence="6 8" id="KW-0472">Membrane</keyword>
<dbReference type="OrthoDB" id="21828at2"/>
<feature type="transmembrane region" description="Helical" evidence="8">
    <location>
        <begin position="84"/>
        <end position="103"/>
    </location>
</feature>
<comment type="similarity">
    <text evidence="7">Belongs to the drug/metabolite transporter (DMT) superfamily. Small multidrug resistance (SMR) (TC 2.A.7.1) family.</text>
</comment>
<evidence type="ECO:0000256" key="4">
    <source>
        <dbReference type="ARBA" id="ARBA00022692"/>
    </source>
</evidence>
<dbReference type="EMBL" id="RCVZ01000002">
    <property type="protein sequence ID" value="RLQ97364.1"/>
    <property type="molecule type" value="Genomic_DNA"/>
</dbReference>
<reference evidence="9 10" key="1">
    <citation type="submission" date="2018-10" db="EMBL/GenBank/DDBJ databases">
        <title>Falsibacillus sp. genome draft.</title>
        <authorList>
            <person name="Shi S."/>
        </authorList>
    </citation>
    <scope>NUCLEOTIDE SEQUENCE [LARGE SCALE GENOMIC DNA]</scope>
    <source>
        <strain evidence="9 10">GY 10110</strain>
    </source>
</reference>
<comment type="subcellular location">
    <subcellularLocation>
        <location evidence="1 7">Cell membrane</location>
        <topology evidence="1 7">Multi-pass membrane protein</topology>
    </subcellularLocation>
</comment>
<proteinExistence type="inferred from homology"/>
<dbReference type="GO" id="GO:0022857">
    <property type="term" value="F:transmembrane transporter activity"/>
    <property type="evidence" value="ECO:0007669"/>
    <property type="project" value="InterPro"/>
</dbReference>
<sequence length="107" mass="11396">MAWIYLIIAGVFEVVWAMGLKLSNGFSKVYPSIVTVVGMLISLYFLSAAVKILPIGTAYAIWTGIGAAGAVIMGIILFDEPKTLARFIFLGLIIIGMIGLKAVSGEK</sequence>
<keyword evidence="4 7" id="KW-0812">Transmembrane</keyword>
<evidence type="ECO:0000313" key="10">
    <source>
        <dbReference type="Proteomes" id="UP000276770"/>
    </source>
</evidence>
<feature type="transmembrane region" description="Helical" evidence="8">
    <location>
        <begin position="59"/>
        <end position="78"/>
    </location>
</feature>
<dbReference type="FunFam" id="1.10.3730.20:FF:000001">
    <property type="entry name" value="Quaternary ammonium compound resistance transporter SugE"/>
    <property type="match status" value="1"/>
</dbReference>
<keyword evidence="10" id="KW-1185">Reference proteome</keyword>
<dbReference type="GO" id="GO:0005886">
    <property type="term" value="C:plasma membrane"/>
    <property type="evidence" value="ECO:0007669"/>
    <property type="project" value="UniProtKB-SubCell"/>
</dbReference>
<evidence type="ECO:0000313" key="9">
    <source>
        <dbReference type="EMBL" id="RLQ97364.1"/>
    </source>
</evidence>
<evidence type="ECO:0000256" key="1">
    <source>
        <dbReference type="ARBA" id="ARBA00004651"/>
    </source>
</evidence>
<accession>A0A3L7K527</accession>
<dbReference type="Gene3D" id="1.10.3730.20">
    <property type="match status" value="1"/>
</dbReference>
<keyword evidence="3" id="KW-1003">Cell membrane</keyword>
<dbReference type="AlphaFoldDB" id="A0A3L7K527"/>
<evidence type="ECO:0000256" key="3">
    <source>
        <dbReference type="ARBA" id="ARBA00022475"/>
    </source>
</evidence>
<protein>
    <submittedName>
        <fullName evidence="9">QacE family quaternary ammonium compound efflux SMR transporter</fullName>
    </submittedName>
</protein>
<keyword evidence="2" id="KW-0813">Transport</keyword>
<evidence type="ECO:0000256" key="7">
    <source>
        <dbReference type="RuleBase" id="RU003942"/>
    </source>
</evidence>
<dbReference type="InterPro" id="IPR045324">
    <property type="entry name" value="Small_multidrug_res"/>
</dbReference>
<evidence type="ECO:0000256" key="8">
    <source>
        <dbReference type="SAM" id="Phobius"/>
    </source>
</evidence>
<dbReference type="PANTHER" id="PTHR30561:SF0">
    <property type="entry name" value="GUANIDINIUM EXPORTER"/>
    <property type="match status" value="1"/>
</dbReference>
<name>A0A3L7K527_9BACI</name>
<dbReference type="Pfam" id="PF00893">
    <property type="entry name" value="Multi_Drug_Res"/>
    <property type="match status" value="1"/>
</dbReference>